<dbReference type="EMBL" id="CAJHJT010000034">
    <property type="protein sequence ID" value="CAD7006012.1"/>
    <property type="molecule type" value="Genomic_DNA"/>
</dbReference>
<proteinExistence type="predicted"/>
<gene>
    <name evidence="1" type="ORF">CCAP1982_LOCUS14347</name>
</gene>
<reference evidence="1" key="1">
    <citation type="submission" date="2020-11" db="EMBL/GenBank/DDBJ databases">
        <authorList>
            <person name="Whitehead M."/>
        </authorList>
    </citation>
    <scope>NUCLEOTIDE SEQUENCE</scope>
    <source>
        <strain evidence="1">EGII</strain>
    </source>
</reference>
<organism evidence="1 2">
    <name type="scientific">Ceratitis capitata</name>
    <name type="common">Mediterranean fruit fly</name>
    <name type="synonym">Tephritis capitata</name>
    <dbReference type="NCBI Taxonomy" id="7213"/>
    <lineage>
        <taxon>Eukaryota</taxon>
        <taxon>Metazoa</taxon>
        <taxon>Ecdysozoa</taxon>
        <taxon>Arthropoda</taxon>
        <taxon>Hexapoda</taxon>
        <taxon>Insecta</taxon>
        <taxon>Pterygota</taxon>
        <taxon>Neoptera</taxon>
        <taxon>Endopterygota</taxon>
        <taxon>Diptera</taxon>
        <taxon>Brachycera</taxon>
        <taxon>Muscomorpha</taxon>
        <taxon>Tephritoidea</taxon>
        <taxon>Tephritidae</taxon>
        <taxon>Ceratitis</taxon>
        <taxon>Ceratitis</taxon>
    </lineage>
</organism>
<evidence type="ECO:0000313" key="2">
    <source>
        <dbReference type="Proteomes" id="UP000606786"/>
    </source>
</evidence>
<accession>A0A811V345</accession>
<name>A0A811V345_CERCA</name>
<dbReference type="AlphaFoldDB" id="A0A811V345"/>
<comment type="caution">
    <text evidence="1">The sequence shown here is derived from an EMBL/GenBank/DDBJ whole genome shotgun (WGS) entry which is preliminary data.</text>
</comment>
<evidence type="ECO:0000313" key="1">
    <source>
        <dbReference type="EMBL" id="CAD7006012.1"/>
    </source>
</evidence>
<keyword evidence="2" id="KW-1185">Reference proteome</keyword>
<dbReference type="Proteomes" id="UP000606786">
    <property type="component" value="Unassembled WGS sequence"/>
</dbReference>
<protein>
    <submittedName>
        <fullName evidence="1">(Mediterranean fruit fly) hypothetical protein</fullName>
    </submittedName>
</protein>
<sequence>MASRRHTWRLLQANSRGWIAVMFFEISKLIAAFRPALLDYPECYLLNAPSHATYYIGYLLQALFLSCRRIYYSGNVMHEEVRSPRQGHLDFTRGPGIRNAKLSSDGHSTLLNLD</sequence>